<keyword evidence="1" id="KW-0812">Transmembrane</keyword>
<feature type="transmembrane region" description="Helical" evidence="1">
    <location>
        <begin position="110"/>
        <end position="128"/>
    </location>
</feature>
<protein>
    <submittedName>
        <fullName evidence="2">Uncharacterized protein</fullName>
    </submittedName>
</protein>
<dbReference type="AlphaFoldDB" id="A0A1G1WRS8"/>
<accession>A0A1G1WRS8</accession>
<name>A0A1G1WRS8_9BACT</name>
<keyword evidence="1" id="KW-0472">Membrane</keyword>
<gene>
    <name evidence="2" type="ORF">A3J50_03930</name>
</gene>
<organism evidence="2 3">
    <name type="scientific">Candidatus Woykebacteria bacterium RIFCSPHIGHO2_02_FULL_43_16b</name>
    <dbReference type="NCBI Taxonomy" id="1802601"/>
    <lineage>
        <taxon>Bacteria</taxon>
        <taxon>Candidatus Woykeibacteriota</taxon>
    </lineage>
</organism>
<feature type="transmembrane region" description="Helical" evidence="1">
    <location>
        <begin position="40"/>
        <end position="65"/>
    </location>
</feature>
<evidence type="ECO:0000256" key="1">
    <source>
        <dbReference type="SAM" id="Phobius"/>
    </source>
</evidence>
<proteinExistence type="predicted"/>
<keyword evidence="1" id="KW-1133">Transmembrane helix</keyword>
<reference evidence="2 3" key="1">
    <citation type="journal article" date="2016" name="Nat. Commun.">
        <title>Thousands of microbial genomes shed light on interconnected biogeochemical processes in an aquifer system.</title>
        <authorList>
            <person name="Anantharaman K."/>
            <person name="Brown C.T."/>
            <person name="Hug L.A."/>
            <person name="Sharon I."/>
            <person name="Castelle C.J."/>
            <person name="Probst A.J."/>
            <person name="Thomas B.C."/>
            <person name="Singh A."/>
            <person name="Wilkins M.J."/>
            <person name="Karaoz U."/>
            <person name="Brodie E.L."/>
            <person name="Williams K.H."/>
            <person name="Hubbard S.S."/>
            <person name="Banfield J.F."/>
        </authorList>
    </citation>
    <scope>NUCLEOTIDE SEQUENCE [LARGE SCALE GENOMIC DNA]</scope>
</reference>
<evidence type="ECO:0000313" key="3">
    <source>
        <dbReference type="Proteomes" id="UP000177821"/>
    </source>
</evidence>
<feature type="transmembrane region" description="Helical" evidence="1">
    <location>
        <begin position="86"/>
        <end position="104"/>
    </location>
</feature>
<evidence type="ECO:0000313" key="2">
    <source>
        <dbReference type="EMBL" id="OGY29877.1"/>
    </source>
</evidence>
<dbReference type="EMBL" id="MHCX01000012">
    <property type="protein sequence ID" value="OGY29877.1"/>
    <property type="molecule type" value="Genomic_DNA"/>
</dbReference>
<dbReference type="Proteomes" id="UP000177821">
    <property type="component" value="Unassembled WGS sequence"/>
</dbReference>
<sequence length="135" mass="15054">MKKLILPALSLILGFGGIYYTVFFLPPYRDNNSLNFGNLALLLISAFSLLAPMLSLLVYYASLAISKVVKSSKLTWQIKVSRGQSFKRGVLLASFLVILGALQATKTNSFFNILLLIMILGLLETYSWRPIYGKK</sequence>
<comment type="caution">
    <text evidence="2">The sequence shown here is derived from an EMBL/GenBank/DDBJ whole genome shotgun (WGS) entry which is preliminary data.</text>
</comment>